<evidence type="ECO:0000256" key="1">
    <source>
        <dbReference type="SAM" id="MobiDB-lite"/>
    </source>
</evidence>
<organism evidence="2 3">
    <name type="scientific">Streptomyces spiramenti</name>
    <dbReference type="NCBI Taxonomy" id="2720606"/>
    <lineage>
        <taxon>Bacteria</taxon>
        <taxon>Bacillati</taxon>
        <taxon>Actinomycetota</taxon>
        <taxon>Actinomycetes</taxon>
        <taxon>Kitasatosporales</taxon>
        <taxon>Streptomycetaceae</taxon>
        <taxon>Streptomyces</taxon>
    </lineage>
</organism>
<sequence>MTADEFEPIDGPPIVRFRPEPALDNTAPADERGFPLPPAPQGVDAVSLVVESSVDGGASRTTVHDGAGDADSVGIDNPPAGGTVSLRVTATDAGGSRTVQTIVDA</sequence>
<protein>
    <submittedName>
        <fullName evidence="2">Uncharacterized protein</fullName>
    </submittedName>
</protein>
<comment type="caution">
    <text evidence="2">The sequence shown here is derived from an EMBL/GenBank/DDBJ whole genome shotgun (WGS) entry which is preliminary data.</text>
</comment>
<proteinExistence type="predicted"/>
<dbReference type="EMBL" id="JAAVJB010000024">
    <property type="protein sequence ID" value="NJP65753.1"/>
    <property type="molecule type" value="Genomic_DNA"/>
</dbReference>
<feature type="region of interest" description="Disordered" evidence="1">
    <location>
        <begin position="56"/>
        <end position="82"/>
    </location>
</feature>
<gene>
    <name evidence="2" type="ORF">HCJ92_05475</name>
</gene>
<evidence type="ECO:0000313" key="3">
    <source>
        <dbReference type="Proteomes" id="UP000746503"/>
    </source>
</evidence>
<feature type="region of interest" description="Disordered" evidence="1">
    <location>
        <begin position="1"/>
        <end position="40"/>
    </location>
</feature>
<accession>A0ABX1AF25</accession>
<keyword evidence="3" id="KW-1185">Reference proteome</keyword>
<reference evidence="2 3" key="1">
    <citation type="submission" date="2020-03" db="EMBL/GenBank/DDBJ databases">
        <title>Draft genome of Streptomyces sp. ventii, isolated from the Axial Seamount in the Pacific Ocean, and resequencing of the two type strains Streptomyces lonarensis strain NCL 716 and Streptomyces bohaiensis strain 11A07.</title>
        <authorList>
            <person name="Loughran R.M."/>
            <person name="Pfannmuller K.M."/>
            <person name="Wasson B.J."/>
            <person name="Deadmond M.C."/>
            <person name="Paddock B.E."/>
            <person name="Koyack M.J."/>
            <person name="Gallegos D.A."/>
            <person name="Mitchell E.A."/>
            <person name="Ushijima B."/>
            <person name="Saw J.H."/>
            <person name="Mcphail K.L."/>
            <person name="Videau P."/>
        </authorList>
    </citation>
    <scope>NUCLEOTIDE SEQUENCE [LARGE SCALE GENOMIC DNA]</scope>
    <source>
        <strain evidence="3">5675061</strain>
    </source>
</reference>
<name>A0ABX1AF25_9ACTN</name>
<dbReference type="RefSeq" id="WP_167932280.1">
    <property type="nucleotide sequence ID" value="NZ_JAAVJB010000024.1"/>
</dbReference>
<dbReference type="Proteomes" id="UP000746503">
    <property type="component" value="Unassembled WGS sequence"/>
</dbReference>
<evidence type="ECO:0000313" key="2">
    <source>
        <dbReference type="EMBL" id="NJP65753.1"/>
    </source>
</evidence>